<dbReference type="EMBL" id="BAET01000019">
    <property type="protein sequence ID" value="GAB55954.1"/>
    <property type="molecule type" value="Genomic_DNA"/>
</dbReference>
<reference evidence="1 2" key="1">
    <citation type="journal article" date="2012" name="J. Bacteriol.">
        <title>Genome sequence of proteorhodopsin-containing sea ice bacterium Glaciecola punicea ACAM 611T.</title>
        <authorList>
            <person name="Qin Q.-L."/>
            <person name="Xie B.-B."/>
            <person name="Shu Y.-L."/>
            <person name="Rong J.-C."/>
            <person name="Zhao D.-L."/>
            <person name="Zhang X.-Y."/>
            <person name="Chen X.-L."/>
            <person name="Zhou B.-C."/>
            <person name="Zhanga Y.-Z."/>
        </authorList>
    </citation>
    <scope>NUCLEOTIDE SEQUENCE [LARGE SCALE GENOMIC DNA]</scope>
    <source>
        <strain evidence="1 2">ACAM 611</strain>
    </source>
</reference>
<name>H5TCC7_9ALTE</name>
<comment type="caution">
    <text evidence="1">The sequence shown here is derived from an EMBL/GenBank/DDBJ whole genome shotgun (WGS) entry which is preliminary data.</text>
</comment>
<evidence type="ECO:0000313" key="1">
    <source>
        <dbReference type="EMBL" id="GAB55954.1"/>
    </source>
</evidence>
<accession>H5TCC7</accession>
<dbReference type="Proteomes" id="UP000053586">
    <property type="component" value="Unassembled WGS sequence"/>
</dbReference>
<proteinExistence type="predicted"/>
<gene>
    <name evidence="1" type="ORF">GPUN_1838</name>
</gene>
<reference evidence="1 2" key="2">
    <citation type="journal article" date="2017" name="Antonie Van Leeuwenhoek">
        <title>Rhizobium rhizosphaerae sp. nov., a novel species isolated from rice rhizosphere.</title>
        <authorList>
            <person name="Zhao J.J."/>
            <person name="Zhang J."/>
            <person name="Zhang R.J."/>
            <person name="Zhang C.W."/>
            <person name="Yin H.Q."/>
            <person name="Zhang X.X."/>
        </authorList>
    </citation>
    <scope>NUCLEOTIDE SEQUENCE [LARGE SCALE GENOMIC DNA]</scope>
    <source>
        <strain evidence="1 2">ACAM 611</strain>
    </source>
</reference>
<keyword evidence="2" id="KW-1185">Reference proteome</keyword>
<evidence type="ECO:0000313" key="2">
    <source>
        <dbReference type="Proteomes" id="UP000053586"/>
    </source>
</evidence>
<sequence>MVLRALRHLEERQIKLNSLRLIWLTKQKVKPLACRQLMTHLNCFVLNVKN</sequence>
<dbReference type="AlphaFoldDB" id="H5TCC7"/>
<protein>
    <submittedName>
        <fullName evidence="1">Uncharacterized protein</fullName>
    </submittedName>
</protein>
<organism evidence="1 2">
    <name type="scientific">Glaciecola punicea ACAM 611</name>
    <dbReference type="NCBI Taxonomy" id="1121923"/>
    <lineage>
        <taxon>Bacteria</taxon>
        <taxon>Pseudomonadati</taxon>
        <taxon>Pseudomonadota</taxon>
        <taxon>Gammaproteobacteria</taxon>
        <taxon>Alteromonadales</taxon>
        <taxon>Alteromonadaceae</taxon>
        <taxon>Glaciecola</taxon>
    </lineage>
</organism>